<keyword evidence="3" id="KW-1185">Reference proteome</keyword>
<organism evidence="2 3">
    <name type="scientific">Pomacea canaliculata</name>
    <name type="common">Golden apple snail</name>
    <dbReference type="NCBI Taxonomy" id="400727"/>
    <lineage>
        <taxon>Eukaryota</taxon>
        <taxon>Metazoa</taxon>
        <taxon>Spiralia</taxon>
        <taxon>Lophotrochozoa</taxon>
        <taxon>Mollusca</taxon>
        <taxon>Gastropoda</taxon>
        <taxon>Caenogastropoda</taxon>
        <taxon>Architaenioglossa</taxon>
        <taxon>Ampullarioidea</taxon>
        <taxon>Ampullariidae</taxon>
        <taxon>Pomacea</taxon>
    </lineage>
</organism>
<dbReference type="Proteomes" id="UP000245119">
    <property type="component" value="Linkage Group LG4"/>
</dbReference>
<dbReference type="Gene3D" id="2.60.40.10">
    <property type="entry name" value="Immunoglobulins"/>
    <property type="match status" value="1"/>
</dbReference>
<accession>A0A2T7PFV7</accession>
<name>A0A2T7PFV7_POMCA</name>
<dbReference type="InterPro" id="IPR007110">
    <property type="entry name" value="Ig-like_dom"/>
</dbReference>
<evidence type="ECO:0000313" key="3">
    <source>
        <dbReference type="Proteomes" id="UP000245119"/>
    </source>
</evidence>
<feature type="domain" description="Ig-like" evidence="1">
    <location>
        <begin position="1"/>
        <end position="81"/>
    </location>
</feature>
<dbReference type="OrthoDB" id="6084619at2759"/>
<dbReference type="AlphaFoldDB" id="A0A2T7PFV7"/>
<reference evidence="2 3" key="1">
    <citation type="submission" date="2018-04" db="EMBL/GenBank/DDBJ databases">
        <title>The genome of golden apple snail Pomacea canaliculata provides insight into stress tolerance and invasive adaptation.</title>
        <authorList>
            <person name="Liu C."/>
            <person name="Liu B."/>
            <person name="Ren Y."/>
            <person name="Zhang Y."/>
            <person name="Wang H."/>
            <person name="Li S."/>
            <person name="Jiang F."/>
            <person name="Yin L."/>
            <person name="Zhang G."/>
            <person name="Qian W."/>
            <person name="Fan W."/>
        </authorList>
    </citation>
    <scope>NUCLEOTIDE SEQUENCE [LARGE SCALE GENOMIC DNA]</scope>
    <source>
        <strain evidence="2">SZHN2017</strain>
        <tissue evidence="2">Muscle</tissue>
    </source>
</reference>
<dbReference type="EMBL" id="PZQS01000004">
    <property type="protein sequence ID" value="PVD32260.1"/>
    <property type="molecule type" value="Genomic_DNA"/>
</dbReference>
<dbReference type="SUPFAM" id="SSF48726">
    <property type="entry name" value="Immunoglobulin"/>
    <property type="match status" value="1"/>
</dbReference>
<proteinExistence type="predicted"/>
<evidence type="ECO:0000313" key="2">
    <source>
        <dbReference type="EMBL" id="PVD32260.1"/>
    </source>
</evidence>
<gene>
    <name evidence="2" type="ORF">C0Q70_07693</name>
</gene>
<protein>
    <recommendedName>
        <fullName evidence="1">Ig-like domain-containing protein</fullName>
    </recommendedName>
</protein>
<comment type="caution">
    <text evidence="2">The sequence shown here is derived from an EMBL/GenBank/DDBJ whole genome shotgun (WGS) entry which is preliminary data.</text>
</comment>
<evidence type="ECO:0000259" key="1">
    <source>
        <dbReference type="PROSITE" id="PS50835"/>
    </source>
</evidence>
<dbReference type="InterPro" id="IPR013783">
    <property type="entry name" value="Ig-like_fold"/>
</dbReference>
<sequence length="132" mass="15098">MFVRNQSNVLASRGGDATFVCDAKEAPGEFPLPPPRWFINGRPLELEVHPSEYTLSPDKKRVTFRGLTDNSTRGIQCNVTNQRGYAFWDGYLKVIGKQNKTNTEYVTGRDQFLDNRTFKRSTPLKQTERPTL</sequence>
<dbReference type="InterPro" id="IPR036179">
    <property type="entry name" value="Ig-like_dom_sf"/>
</dbReference>
<dbReference type="PROSITE" id="PS50835">
    <property type="entry name" value="IG_LIKE"/>
    <property type="match status" value="1"/>
</dbReference>